<dbReference type="Gene3D" id="3.30.450.40">
    <property type="match status" value="1"/>
</dbReference>
<dbReference type="GO" id="GO:0046983">
    <property type="term" value="F:protein dimerization activity"/>
    <property type="evidence" value="ECO:0007669"/>
    <property type="project" value="InterPro"/>
</dbReference>
<protein>
    <submittedName>
        <fullName evidence="5">Histidine kinase/DNA gyrase B/HSP90-like ATPase</fullName>
    </submittedName>
</protein>
<evidence type="ECO:0000256" key="2">
    <source>
        <dbReference type="ARBA" id="ARBA00022777"/>
    </source>
</evidence>
<dbReference type="PANTHER" id="PTHR24421:SF61">
    <property type="entry name" value="OXYGEN SENSOR HISTIDINE KINASE NREB"/>
    <property type="match status" value="1"/>
</dbReference>
<organism evidence="5 6">
    <name type="scientific">Solirubrobacter pauli</name>
    <dbReference type="NCBI Taxonomy" id="166793"/>
    <lineage>
        <taxon>Bacteria</taxon>
        <taxon>Bacillati</taxon>
        <taxon>Actinomycetota</taxon>
        <taxon>Thermoleophilia</taxon>
        <taxon>Solirubrobacterales</taxon>
        <taxon>Solirubrobacteraceae</taxon>
        <taxon>Solirubrobacter</taxon>
    </lineage>
</organism>
<keyword evidence="6" id="KW-1185">Reference proteome</keyword>
<dbReference type="InterPro" id="IPR003018">
    <property type="entry name" value="GAF"/>
</dbReference>
<dbReference type="InterPro" id="IPR050482">
    <property type="entry name" value="Sensor_HK_TwoCompSys"/>
</dbReference>
<dbReference type="InterPro" id="IPR029016">
    <property type="entry name" value="GAF-like_dom_sf"/>
</dbReference>
<comment type="caution">
    <text evidence="5">The sequence shown here is derived from an EMBL/GenBank/DDBJ whole genome shotgun (WGS) entry which is preliminary data.</text>
</comment>
<dbReference type="PANTHER" id="PTHR24421">
    <property type="entry name" value="NITRATE/NITRITE SENSOR PROTEIN NARX-RELATED"/>
    <property type="match status" value="1"/>
</dbReference>
<gene>
    <name evidence="5" type="ORF">C8N24_3338</name>
</gene>
<evidence type="ECO:0000256" key="3">
    <source>
        <dbReference type="ARBA" id="ARBA00023012"/>
    </source>
</evidence>
<dbReference type="AlphaFoldDB" id="A0A660LJY5"/>
<dbReference type="Proteomes" id="UP000278962">
    <property type="component" value="Unassembled WGS sequence"/>
</dbReference>
<keyword evidence="1" id="KW-0808">Transferase</keyword>
<sequence>MMERTAFRTLSDVVLALAADHEVDSVLQRIVDSARELGRARYAALGIPDGEGAFARFITSGMSDELIEAMGPLPRTHGMLGAMLDSPEPHLTDDITADPRFRGWWPRAHPQMRSFLGVPIVSRGEVIGAIYLTVKEDGSHFDEEDQSLIQLLAAHAAIAIENARLHERSRELSIVEERNRLARELHDSVTQRLFGVKLAAESALTLLDRDPSKAGVELKRVSDLARGAMEELRAVVFELRPASLEAEGLATVLRKHVEVLRRVTGQEIDLKVCEVARMTPECATQVLRIAQEALGNAVRHADATRIEVRLRGQTLTVSDDGVGFDPSGPEVRGQRLGLTSMEERATEMGATLTVRSERGVGTTVTLELAP</sequence>
<dbReference type="InterPro" id="IPR011712">
    <property type="entry name" value="Sig_transdc_His_kin_sub3_dim/P"/>
</dbReference>
<dbReference type="Pfam" id="PF07730">
    <property type="entry name" value="HisKA_3"/>
    <property type="match status" value="1"/>
</dbReference>
<dbReference type="Pfam" id="PF02518">
    <property type="entry name" value="HATPase_c"/>
    <property type="match status" value="1"/>
</dbReference>
<dbReference type="Gene3D" id="1.20.5.1930">
    <property type="match status" value="1"/>
</dbReference>
<feature type="domain" description="Histidine kinase" evidence="4">
    <location>
        <begin position="180"/>
        <end position="370"/>
    </location>
</feature>
<dbReference type="SUPFAM" id="SSF55781">
    <property type="entry name" value="GAF domain-like"/>
    <property type="match status" value="1"/>
</dbReference>
<dbReference type="SMART" id="SM00387">
    <property type="entry name" value="HATPase_c"/>
    <property type="match status" value="1"/>
</dbReference>
<name>A0A660LJY5_9ACTN</name>
<keyword evidence="2 5" id="KW-0418">Kinase</keyword>
<dbReference type="GO" id="GO:0000155">
    <property type="term" value="F:phosphorelay sensor kinase activity"/>
    <property type="evidence" value="ECO:0007669"/>
    <property type="project" value="InterPro"/>
</dbReference>
<reference evidence="5 6" key="1">
    <citation type="submission" date="2018-10" db="EMBL/GenBank/DDBJ databases">
        <title>Genomic Encyclopedia of Archaeal and Bacterial Type Strains, Phase II (KMG-II): from individual species to whole genera.</title>
        <authorList>
            <person name="Goeker M."/>
        </authorList>
    </citation>
    <scope>NUCLEOTIDE SEQUENCE [LARGE SCALE GENOMIC DNA]</scope>
    <source>
        <strain evidence="5 6">DSM 14954</strain>
    </source>
</reference>
<dbReference type="SMART" id="SM00065">
    <property type="entry name" value="GAF"/>
    <property type="match status" value="1"/>
</dbReference>
<dbReference type="Pfam" id="PF13185">
    <property type="entry name" value="GAF_2"/>
    <property type="match status" value="1"/>
</dbReference>
<evidence type="ECO:0000256" key="1">
    <source>
        <dbReference type="ARBA" id="ARBA00022679"/>
    </source>
</evidence>
<dbReference type="InterPro" id="IPR003594">
    <property type="entry name" value="HATPase_dom"/>
</dbReference>
<dbReference type="GO" id="GO:0016020">
    <property type="term" value="C:membrane"/>
    <property type="evidence" value="ECO:0007669"/>
    <property type="project" value="InterPro"/>
</dbReference>
<dbReference type="EMBL" id="RBIL01000001">
    <property type="protein sequence ID" value="RKQ93471.1"/>
    <property type="molecule type" value="Genomic_DNA"/>
</dbReference>
<dbReference type="PROSITE" id="PS50109">
    <property type="entry name" value="HIS_KIN"/>
    <property type="match status" value="1"/>
</dbReference>
<evidence type="ECO:0000313" key="6">
    <source>
        <dbReference type="Proteomes" id="UP000278962"/>
    </source>
</evidence>
<keyword evidence="3" id="KW-0902">Two-component regulatory system</keyword>
<accession>A0A660LJY5</accession>
<dbReference type="SUPFAM" id="SSF55874">
    <property type="entry name" value="ATPase domain of HSP90 chaperone/DNA topoisomerase II/histidine kinase"/>
    <property type="match status" value="1"/>
</dbReference>
<dbReference type="CDD" id="cd16917">
    <property type="entry name" value="HATPase_UhpB-NarQ-NarX-like"/>
    <property type="match status" value="1"/>
</dbReference>
<evidence type="ECO:0000259" key="4">
    <source>
        <dbReference type="PROSITE" id="PS50109"/>
    </source>
</evidence>
<dbReference type="InterPro" id="IPR005467">
    <property type="entry name" value="His_kinase_dom"/>
</dbReference>
<evidence type="ECO:0000313" key="5">
    <source>
        <dbReference type="EMBL" id="RKQ93471.1"/>
    </source>
</evidence>
<proteinExistence type="predicted"/>
<dbReference type="InterPro" id="IPR036890">
    <property type="entry name" value="HATPase_C_sf"/>
</dbReference>
<dbReference type="OrthoDB" id="144293at2"/>
<dbReference type="Gene3D" id="3.30.565.10">
    <property type="entry name" value="Histidine kinase-like ATPase, C-terminal domain"/>
    <property type="match status" value="1"/>
</dbReference>